<evidence type="ECO:0000313" key="4">
    <source>
        <dbReference type="Proteomes" id="UP000361836"/>
    </source>
</evidence>
<feature type="compositionally biased region" description="Low complexity" evidence="1">
    <location>
        <begin position="19"/>
        <end position="47"/>
    </location>
</feature>
<keyword evidence="3" id="KW-0645">Protease</keyword>
<dbReference type="AlphaFoldDB" id="A0A5K1J7X2"/>
<feature type="region of interest" description="Disordered" evidence="1">
    <location>
        <begin position="1"/>
        <end position="73"/>
    </location>
</feature>
<name>A0A5K1J7X2_9ACTN</name>
<keyword evidence="4" id="KW-1185">Reference proteome</keyword>
<keyword evidence="3" id="KW-0378">Hydrolase</keyword>
<evidence type="ECO:0000259" key="2">
    <source>
        <dbReference type="Pfam" id="PF20442"/>
    </source>
</evidence>
<proteinExistence type="predicted"/>
<organism evidence="3 4">
    <name type="scientific">Collinsella aerofaciens</name>
    <dbReference type="NCBI Taxonomy" id="74426"/>
    <lineage>
        <taxon>Bacteria</taxon>
        <taxon>Bacillati</taxon>
        <taxon>Actinomycetota</taxon>
        <taxon>Coriobacteriia</taxon>
        <taxon>Coriobacteriales</taxon>
        <taxon>Coriobacteriaceae</taxon>
        <taxon>Collinsella</taxon>
    </lineage>
</organism>
<gene>
    <name evidence="3" type="ORF">KCJAJFAP_00732</name>
</gene>
<dbReference type="GO" id="GO:0006508">
    <property type="term" value="P:proteolysis"/>
    <property type="evidence" value="ECO:0007669"/>
    <property type="project" value="UniProtKB-KW"/>
</dbReference>
<feature type="region of interest" description="Disordered" evidence="1">
    <location>
        <begin position="242"/>
        <end position="266"/>
    </location>
</feature>
<dbReference type="Proteomes" id="UP000361836">
    <property type="component" value="Unassembled WGS sequence"/>
</dbReference>
<dbReference type="InterPro" id="IPR013473">
    <property type="entry name" value="BrxL"/>
</dbReference>
<dbReference type="Gene3D" id="3.30.230.10">
    <property type="match status" value="1"/>
</dbReference>
<dbReference type="RefSeq" id="WP_187324860.1">
    <property type="nucleotide sequence ID" value="NZ_CAAKNU010000108.1"/>
</dbReference>
<sequence>MFDSHDDDLWEVPSIDVNAPAEAAAPAEEAAPAPEPVAAAEAVTATPAPEPEEAAPAEAVVAAEDETSTDGHAQVAAEAPVDDGYDMDGLDGKLLEHFGGKIVRKDLTALMKRGANVPTFVLEYLLGMYCSTDDEEAVAEGLGRIRRILTDNYVRPDESERIKSKIRELGRFTIIDKVTAKLDEYKDIYVASFANLSIEPFVMPAEYVRDYSKILQGGIWCIMSIEYRHPLDEEDEFGMEVFGDDAPRRSNAKRKKRGPEDSPFSVASLTPIQMPNLDLDAMVDERQYFTRDEWLNMLLRSAGYEPSELSEKERLHFIERMVPLIERNYNLCELGPRGTGKSHIYKEVSPYAILLSGGQTTTANLFGRMNSMRADRVGLVGHWDCVTFDEAAGMRFKDTNAVQIMKDYMASGSYARGRDQINADASMVFEGNINDTVQNVLKTTHLFDPFPPEFNNDSAFFDRIHYYLPGWEIPKMRSSLLTGHYGLIIDCLSEFCKEMRRKDFTHHIDRYFRFNSDFNKRDEIAVRKTFSGLAKLLFPDEAMGKDDVRWLLDYAIEGRRRVKEQLKIMAGVEFIDVNLGYMDADNPQDVHVVRVPEQSEDTLIPDGPLLSGHVFGVGRSQGGEVAVYKLENKAVAGECKFKHEGVAFNKPVRDTLEAAFDNFVNLANRVAPGMHIGSKDYLLFYNDLQSKGLSEEVSLAEFVGLCSAACNRPVMPALAVPGILRMSGSMDEIRGLEDIMRVAKNAGAKRVILPLSAIAGLQSVSSEIISGLSPVFYMDGDPVDAAKKALDL</sequence>
<dbReference type="InterPro" id="IPR014061">
    <property type="entry name" value="BrxL-like"/>
</dbReference>
<dbReference type="GO" id="GO:0008233">
    <property type="term" value="F:peptidase activity"/>
    <property type="evidence" value="ECO:0007669"/>
    <property type="project" value="UniProtKB-KW"/>
</dbReference>
<dbReference type="NCBIfam" id="TIGR02688">
    <property type="entry name" value="BREX system Lon protease-like protein BrxL"/>
    <property type="match status" value="1"/>
</dbReference>
<feature type="compositionally biased region" description="Acidic residues" evidence="1">
    <location>
        <begin position="1"/>
        <end position="10"/>
    </location>
</feature>
<dbReference type="InterPro" id="IPR046838">
    <property type="entry name" value="BrxL_N"/>
</dbReference>
<accession>A0A5K1J7X2</accession>
<protein>
    <submittedName>
        <fullName evidence="3">ATP-dependent Lon protease</fullName>
    </submittedName>
</protein>
<dbReference type="SUPFAM" id="SSF54211">
    <property type="entry name" value="Ribosomal protein S5 domain 2-like"/>
    <property type="match status" value="1"/>
</dbReference>
<feature type="domain" description="BREX system Lon protease-like BrxL N-terminal" evidence="2">
    <location>
        <begin position="96"/>
        <end position="227"/>
    </location>
</feature>
<dbReference type="Pfam" id="PF13337">
    <property type="entry name" value="BrxL_ATPase"/>
    <property type="match status" value="1"/>
</dbReference>
<dbReference type="NCBIfam" id="TIGR02653">
    <property type="entry name" value="Lon_rel_chp"/>
    <property type="match status" value="1"/>
</dbReference>
<dbReference type="Pfam" id="PF20442">
    <property type="entry name" value="BrxL_N"/>
    <property type="match status" value="1"/>
</dbReference>
<reference evidence="3 4" key="1">
    <citation type="submission" date="2019-10" db="EMBL/GenBank/DDBJ databases">
        <authorList>
            <person name="Wolf R A."/>
        </authorList>
    </citation>
    <scope>NUCLEOTIDE SEQUENCE [LARGE SCALE GENOMIC DNA]</scope>
    <source>
        <strain evidence="3">Collinsella_aerofaciens_MC2</strain>
    </source>
</reference>
<evidence type="ECO:0000256" key="1">
    <source>
        <dbReference type="SAM" id="MobiDB-lite"/>
    </source>
</evidence>
<dbReference type="InterPro" id="IPR014721">
    <property type="entry name" value="Ribsml_uS5_D2-typ_fold_subgr"/>
</dbReference>
<dbReference type="InterPro" id="IPR020568">
    <property type="entry name" value="Ribosomal_Su5_D2-typ_SF"/>
</dbReference>
<dbReference type="EMBL" id="CABWIE010000030">
    <property type="protein sequence ID" value="VWL99635.1"/>
    <property type="molecule type" value="Genomic_DNA"/>
</dbReference>
<evidence type="ECO:0000313" key="3">
    <source>
        <dbReference type="EMBL" id="VWL99635.1"/>
    </source>
</evidence>